<keyword evidence="2" id="KW-0808">Transferase</keyword>
<gene>
    <name evidence="4" type="ORF">H8705_00930</name>
</gene>
<dbReference type="AlphaFoldDB" id="A0A926EMW3"/>
<dbReference type="PANTHER" id="PTHR13778">
    <property type="entry name" value="GLYCOSYLTRANSFERASE 8 DOMAIN-CONTAINING PROTEIN"/>
    <property type="match status" value="1"/>
</dbReference>
<dbReference type="InterPro" id="IPR029044">
    <property type="entry name" value="Nucleotide-diphossugar_trans"/>
</dbReference>
<dbReference type="InterPro" id="IPR002495">
    <property type="entry name" value="Glyco_trans_8"/>
</dbReference>
<comment type="caution">
    <text evidence="4">The sequence shown here is derived from an EMBL/GenBank/DDBJ whole genome shotgun (WGS) entry which is preliminary data.</text>
</comment>
<dbReference type="Pfam" id="PF01501">
    <property type="entry name" value="Glyco_transf_8"/>
    <property type="match status" value="1"/>
</dbReference>
<name>A0A926EMW3_9FIRM</name>
<dbReference type="EMBL" id="JACRTD010000001">
    <property type="protein sequence ID" value="MBC8584147.1"/>
    <property type="molecule type" value="Genomic_DNA"/>
</dbReference>
<dbReference type="CDD" id="cd04194">
    <property type="entry name" value="GT8_A4GalT_like"/>
    <property type="match status" value="1"/>
</dbReference>
<dbReference type="GO" id="GO:0046872">
    <property type="term" value="F:metal ion binding"/>
    <property type="evidence" value="ECO:0007669"/>
    <property type="project" value="UniProtKB-KW"/>
</dbReference>
<evidence type="ECO:0000313" key="4">
    <source>
        <dbReference type="EMBL" id="MBC8584147.1"/>
    </source>
</evidence>
<keyword evidence="3" id="KW-0479">Metal-binding</keyword>
<dbReference type="Proteomes" id="UP000623678">
    <property type="component" value="Unassembled WGS sequence"/>
</dbReference>
<dbReference type="InterPro" id="IPR050748">
    <property type="entry name" value="Glycosyltrans_8_dom-fam"/>
</dbReference>
<evidence type="ECO:0000256" key="2">
    <source>
        <dbReference type="ARBA" id="ARBA00022679"/>
    </source>
</evidence>
<accession>A0A926EMW3</accession>
<sequence>MNIVVSINTNYVKPLCVMLRSLLDQNPDTEFTVYVIHSSLTQEHFDYIKQIVGKGNFYLQEIGVPADFMSDAPVLFHFTKEMYYRIFCAKLLPLEAEKALYLDPDMVIINPIHSLYDIDMGKNYFAAAQAVNSVTQMEFKKRLNMPEDSNYFNSGVLLMNLKELRRTQDLQKPLEFIRRMGEKLYLPDQDVLNALYYDKTILLDPLIYNYDARYYNAMRVRSLGKVDMAWIKKNTVIVHFCGKSKPWNEVYLGELGIFYREVAGKLFPKTEKKPPLD</sequence>
<proteinExistence type="predicted"/>
<keyword evidence="1" id="KW-0328">Glycosyltransferase</keyword>
<organism evidence="4 5">
    <name type="scientific">Youxingia wuxianensis</name>
    <dbReference type="NCBI Taxonomy" id="2763678"/>
    <lineage>
        <taxon>Bacteria</taxon>
        <taxon>Bacillati</taxon>
        <taxon>Bacillota</taxon>
        <taxon>Clostridia</taxon>
        <taxon>Eubacteriales</taxon>
        <taxon>Oscillospiraceae</taxon>
        <taxon>Youxingia</taxon>
    </lineage>
</organism>
<keyword evidence="5" id="KW-1185">Reference proteome</keyword>
<evidence type="ECO:0000256" key="3">
    <source>
        <dbReference type="ARBA" id="ARBA00022723"/>
    </source>
</evidence>
<protein>
    <submittedName>
        <fullName evidence="4">Glycosyltransferase family 8 protein</fullName>
    </submittedName>
</protein>
<reference evidence="4" key="1">
    <citation type="submission" date="2020-08" db="EMBL/GenBank/DDBJ databases">
        <title>Genome public.</title>
        <authorList>
            <person name="Liu C."/>
            <person name="Sun Q."/>
        </authorList>
    </citation>
    <scope>NUCLEOTIDE SEQUENCE</scope>
    <source>
        <strain evidence="4">NSJ-64</strain>
    </source>
</reference>
<dbReference type="Gene3D" id="3.90.550.10">
    <property type="entry name" value="Spore Coat Polysaccharide Biosynthesis Protein SpsA, Chain A"/>
    <property type="match status" value="1"/>
</dbReference>
<evidence type="ECO:0000313" key="5">
    <source>
        <dbReference type="Proteomes" id="UP000623678"/>
    </source>
</evidence>
<evidence type="ECO:0000256" key="1">
    <source>
        <dbReference type="ARBA" id="ARBA00022676"/>
    </source>
</evidence>
<dbReference type="GO" id="GO:0016757">
    <property type="term" value="F:glycosyltransferase activity"/>
    <property type="evidence" value="ECO:0007669"/>
    <property type="project" value="UniProtKB-KW"/>
</dbReference>
<dbReference type="PANTHER" id="PTHR13778:SF47">
    <property type="entry name" value="LIPOPOLYSACCHARIDE 1,3-GALACTOSYLTRANSFERASE"/>
    <property type="match status" value="1"/>
</dbReference>
<dbReference type="RefSeq" id="WP_262393999.1">
    <property type="nucleotide sequence ID" value="NZ_JACRTD010000001.1"/>
</dbReference>
<dbReference type="SUPFAM" id="SSF53448">
    <property type="entry name" value="Nucleotide-diphospho-sugar transferases"/>
    <property type="match status" value="1"/>
</dbReference>